<dbReference type="PDB" id="6SAB">
    <property type="method" value="NMR"/>
    <property type="chains" value="A=1-34"/>
</dbReference>
<dbReference type="Pfam" id="PF00451">
    <property type="entry name" value="Toxin_2"/>
    <property type="match status" value="1"/>
</dbReference>
<proteinExistence type="evidence at protein level"/>
<evidence type="ECO:0000256" key="2">
    <source>
        <dbReference type="ARBA" id="ARBA00022525"/>
    </source>
</evidence>
<feature type="disulfide bond" evidence="4">
    <location>
        <begin position="16"/>
        <end position="34"/>
    </location>
</feature>
<comment type="subcellular location">
    <subcellularLocation>
        <location evidence="1">Secreted</location>
    </subcellularLocation>
</comment>
<reference evidence="3 4" key="1">
    <citation type="journal article" date="2020" name="J. Med. Chem.">
        <title>A venomics approach coupled to high-throughput toxin production strategies identifies the first venom-derived melanocortin receptor agonists.</title>
        <authorList>
            <person name="Reynaud S."/>
            <person name="Ciolek J."/>
            <person name="Degueldre M."/>
            <person name="Saez N.J."/>
            <person name="Sequeira A.F."/>
            <person name="Duhoo Y."/>
            <person name="Bras J.L.A."/>
            <person name="Meudal H."/>
            <person name="Cabo Diez M."/>
            <person name="Fernandez Pedrosa V."/>
            <person name="Verdenaud M."/>
            <person name="Boeri J."/>
            <person name="Pereira Ramos O."/>
            <person name="Ducancel F."/>
            <person name="Vanden Driessche M."/>
            <person name="Fourmy R."/>
            <person name="Violette A."/>
            <person name="Upert G."/>
            <person name="Mourier G."/>
            <person name="Beck-Sickinger A.G."/>
            <person name="Morl K."/>
            <person name="Landon C."/>
            <person name="Fontes C.M.G.A."/>
            <person name="Minambres Herraiz R."/>
            <person name="Rodriguez de la Vega R.C."/>
            <person name="Peigneur S."/>
            <person name="Tytgat J."/>
            <person name="Quinton L."/>
            <person name="De Pauw E."/>
            <person name="Vincentelli R."/>
            <person name="Servent D."/>
            <person name="Gilles N."/>
        </authorList>
    </citation>
    <scope>STRUCTURE BY NMR</scope>
    <scope>DISULFIDE BONDS</scope>
</reference>
<accession>A0A7M4DUB2</accession>
<feature type="disulfide bond" evidence="4">
    <location>
        <begin position="12"/>
        <end position="32"/>
    </location>
</feature>
<sequence length="34" mass="3802">QMDMRCSASVECKQKCLKAIGSIFGKCMNKKCKC</sequence>
<dbReference type="GO" id="GO:0005576">
    <property type="term" value="C:extracellular region"/>
    <property type="evidence" value="ECO:0007669"/>
    <property type="project" value="UniProtKB-SubCell"/>
</dbReference>
<dbReference type="AlphaFoldDB" id="A0A7M4DUB2"/>
<name>A0A7M4DUB2_PARTR</name>
<dbReference type="SUPFAM" id="SSF57095">
    <property type="entry name" value="Scorpion toxin-like"/>
    <property type="match status" value="1"/>
</dbReference>
<dbReference type="InterPro" id="IPR036574">
    <property type="entry name" value="Scorpion_toxin-like_sf"/>
</dbReference>
<evidence type="ECO:0000256" key="1">
    <source>
        <dbReference type="ARBA" id="ARBA00004613"/>
    </source>
</evidence>
<evidence type="ECO:0000313" key="3">
    <source>
        <dbReference type="PDB" id="6SAB"/>
    </source>
</evidence>
<dbReference type="GO" id="GO:0008200">
    <property type="term" value="F:ion channel inhibitor activity"/>
    <property type="evidence" value="ECO:0007669"/>
    <property type="project" value="InterPro"/>
</dbReference>
<dbReference type="Gene3D" id="3.30.30.10">
    <property type="entry name" value="Knottin, scorpion toxin-like"/>
    <property type="match status" value="1"/>
</dbReference>
<organism evidence="3">
    <name type="scientific">Parabuthus transvaalicus</name>
    <name type="common">Transvaal thick-tailed scorpion</name>
    <dbReference type="NCBI Taxonomy" id="170972"/>
    <lineage>
        <taxon>Eukaryota</taxon>
        <taxon>Metazoa</taxon>
        <taxon>Ecdysozoa</taxon>
        <taxon>Arthropoda</taxon>
        <taxon>Chelicerata</taxon>
        <taxon>Arachnida</taxon>
        <taxon>Scorpiones</taxon>
        <taxon>Buthida</taxon>
        <taxon>Buthoidea</taxon>
        <taxon>Buthidae</taxon>
        <taxon>Parabuthus</taxon>
    </lineage>
</organism>
<dbReference type="SMR" id="A0A7M4DUB2"/>
<protein>
    <submittedName>
        <fullName evidence="3">M-BUTX-Ptr1a</fullName>
    </submittedName>
</protein>
<dbReference type="PROSITE" id="PS01138">
    <property type="entry name" value="SCORP_SHORT_TOXIN"/>
    <property type="match status" value="1"/>
</dbReference>
<keyword evidence="3 4" id="KW-0002">3D-structure</keyword>
<dbReference type="InterPro" id="IPR001947">
    <property type="entry name" value="Scorpion_toxinS_K_inh"/>
</dbReference>
<feature type="disulfide bond" evidence="4">
    <location>
        <begin position="6"/>
        <end position="27"/>
    </location>
</feature>
<keyword evidence="2" id="KW-0964">Secreted</keyword>
<evidence type="ECO:0007829" key="4">
    <source>
        <dbReference type="PDB" id="6SAB"/>
    </source>
</evidence>